<dbReference type="Proteomes" id="UP000009022">
    <property type="component" value="Unassembled WGS sequence"/>
</dbReference>
<dbReference type="RefSeq" id="XP_002108559.1">
    <property type="nucleotide sequence ID" value="XM_002108523.1"/>
</dbReference>
<dbReference type="AlphaFoldDB" id="B3RK15"/>
<dbReference type="HOGENOM" id="CLU_1654406_0_0_1"/>
<dbReference type="KEGG" id="tad:TRIADDRAFT_51589"/>
<dbReference type="GeneID" id="6749773"/>
<evidence type="ECO:0000256" key="2">
    <source>
        <dbReference type="SAM" id="Phobius"/>
    </source>
</evidence>
<gene>
    <name evidence="3" type="ORF">TRIADDRAFT_51589</name>
</gene>
<protein>
    <submittedName>
        <fullName evidence="3">Uncharacterized protein</fullName>
    </submittedName>
</protein>
<evidence type="ECO:0000313" key="3">
    <source>
        <dbReference type="EMBL" id="EDV29357.1"/>
    </source>
</evidence>
<organism evidence="3 4">
    <name type="scientific">Trichoplax adhaerens</name>
    <name type="common">Trichoplax reptans</name>
    <dbReference type="NCBI Taxonomy" id="10228"/>
    <lineage>
        <taxon>Eukaryota</taxon>
        <taxon>Metazoa</taxon>
        <taxon>Placozoa</taxon>
        <taxon>Uniplacotomia</taxon>
        <taxon>Trichoplacea</taxon>
        <taxon>Trichoplacidae</taxon>
        <taxon>Trichoplax</taxon>
    </lineage>
</organism>
<proteinExistence type="predicted"/>
<keyword evidence="2" id="KW-0812">Transmembrane</keyword>
<dbReference type="EMBL" id="DS985241">
    <property type="protein sequence ID" value="EDV29357.1"/>
    <property type="molecule type" value="Genomic_DNA"/>
</dbReference>
<feature type="transmembrane region" description="Helical" evidence="2">
    <location>
        <begin position="38"/>
        <end position="58"/>
    </location>
</feature>
<dbReference type="PhylomeDB" id="B3RK15"/>
<accession>B3RK15</accession>
<dbReference type="InParanoid" id="B3RK15"/>
<dbReference type="PANTHER" id="PTHR16189:SF6">
    <property type="entry name" value="AMINO ACID TRANSPORTER TRANSMEMBRANE DOMAIN-CONTAINING PROTEIN"/>
    <property type="match status" value="1"/>
</dbReference>
<feature type="compositionally biased region" description="Polar residues" evidence="1">
    <location>
        <begin position="1"/>
        <end position="13"/>
    </location>
</feature>
<name>B3RK15_TRIAD</name>
<keyword evidence="2" id="KW-1133">Transmembrane helix</keyword>
<evidence type="ECO:0000313" key="4">
    <source>
        <dbReference type="Proteomes" id="UP000009022"/>
    </source>
</evidence>
<dbReference type="PANTHER" id="PTHR16189">
    <property type="entry name" value="TRANSMEMBRANE PROTEIN 104-RELATED"/>
    <property type="match status" value="1"/>
</dbReference>
<feature type="transmembrane region" description="Helical" evidence="2">
    <location>
        <begin position="70"/>
        <end position="91"/>
    </location>
</feature>
<reference evidence="3 4" key="1">
    <citation type="journal article" date="2008" name="Nature">
        <title>The Trichoplax genome and the nature of placozoans.</title>
        <authorList>
            <person name="Srivastava M."/>
            <person name="Begovic E."/>
            <person name="Chapman J."/>
            <person name="Putnam N.H."/>
            <person name="Hellsten U."/>
            <person name="Kawashima T."/>
            <person name="Kuo A."/>
            <person name="Mitros T."/>
            <person name="Salamov A."/>
            <person name="Carpenter M.L."/>
            <person name="Signorovitch A.Y."/>
            <person name="Moreno M.A."/>
            <person name="Kamm K."/>
            <person name="Grimwood J."/>
            <person name="Schmutz J."/>
            <person name="Shapiro H."/>
            <person name="Grigoriev I.V."/>
            <person name="Buss L.W."/>
            <person name="Schierwater B."/>
            <person name="Dellaporta S.L."/>
            <person name="Rokhsar D.S."/>
        </authorList>
    </citation>
    <scope>NUCLEOTIDE SEQUENCE [LARGE SCALE GENOMIC DNA]</scope>
    <source>
        <strain evidence="3 4">Grell-BS-1999</strain>
    </source>
</reference>
<keyword evidence="4" id="KW-1185">Reference proteome</keyword>
<sequence length="160" mass="18298">MAVSSTNGKTLDSSSDENEATEKEISNNNYLTFRNGLFFLKMYFIFVAILQGIGVLGLPNSLHRSGIQPMIVTTAFSFILEVMVSYTYLIITQKAIAIKYFHKESQNILDDESESEEIVLDDKQREKIDKNKNVNSHLLSALFLPKYLRITFDLIMFLEL</sequence>
<feature type="region of interest" description="Disordered" evidence="1">
    <location>
        <begin position="1"/>
        <end position="20"/>
    </location>
</feature>
<keyword evidence="2" id="KW-0472">Membrane</keyword>
<dbReference type="CTD" id="6749773"/>
<evidence type="ECO:0000256" key="1">
    <source>
        <dbReference type="SAM" id="MobiDB-lite"/>
    </source>
</evidence>